<feature type="compositionally biased region" description="Acidic residues" evidence="1">
    <location>
        <begin position="149"/>
        <end position="160"/>
    </location>
</feature>
<evidence type="ECO:0000313" key="2">
    <source>
        <dbReference type="EMBL" id="KAJ7766825.1"/>
    </source>
</evidence>
<evidence type="ECO:0000256" key="1">
    <source>
        <dbReference type="SAM" id="MobiDB-lite"/>
    </source>
</evidence>
<reference evidence="2" key="1">
    <citation type="submission" date="2023-03" db="EMBL/GenBank/DDBJ databases">
        <title>Massive genome expansion in bonnet fungi (Mycena s.s.) driven by repeated elements and novel gene families across ecological guilds.</title>
        <authorList>
            <consortium name="Lawrence Berkeley National Laboratory"/>
            <person name="Harder C.B."/>
            <person name="Miyauchi S."/>
            <person name="Viragh M."/>
            <person name="Kuo A."/>
            <person name="Thoen E."/>
            <person name="Andreopoulos B."/>
            <person name="Lu D."/>
            <person name="Skrede I."/>
            <person name="Drula E."/>
            <person name="Henrissat B."/>
            <person name="Morin E."/>
            <person name="Kohler A."/>
            <person name="Barry K."/>
            <person name="LaButti K."/>
            <person name="Morin E."/>
            <person name="Salamov A."/>
            <person name="Lipzen A."/>
            <person name="Mereny Z."/>
            <person name="Hegedus B."/>
            <person name="Baldrian P."/>
            <person name="Stursova M."/>
            <person name="Weitz H."/>
            <person name="Taylor A."/>
            <person name="Grigoriev I.V."/>
            <person name="Nagy L.G."/>
            <person name="Martin F."/>
            <person name="Kauserud H."/>
        </authorList>
    </citation>
    <scope>NUCLEOTIDE SEQUENCE</scope>
    <source>
        <strain evidence="2">CBHHK182m</strain>
    </source>
</reference>
<evidence type="ECO:0000313" key="3">
    <source>
        <dbReference type="Proteomes" id="UP001215598"/>
    </source>
</evidence>
<organism evidence="2 3">
    <name type="scientific">Mycena metata</name>
    <dbReference type="NCBI Taxonomy" id="1033252"/>
    <lineage>
        <taxon>Eukaryota</taxon>
        <taxon>Fungi</taxon>
        <taxon>Dikarya</taxon>
        <taxon>Basidiomycota</taxon>
        <taxon>Agaricomycotina</taxon>
        <taxon>Agaricomycetes</taxon>
        <taxon>Agaricomycetidae</taxon>
        <taxon>Agaricales</taxon>
        <taxon>Marasmiineae</taxon>
        <taxon>Mycenaceae</taxon>
        <taxon>Mycena</taxon>
    </lineage>
</organism>
<dbReference type="Proteomes" id="UP001215598">
    <property type="component" value="Unassembled WGS sequence"/>
</dbReference>
<accession>A0AAD7JN45</accession>
<feature type="region of interest" description="Disordered" evidence="1">
    <location>
        <begin position="133"/>
        <end position="167"/>
    </location>
</feature>
<comment type="caution">
    <text evidence="2">The sequence shown here is derived from an EMBL/GenBank/DDBJ whole genome shotgun (WGS) entry which is preliminary data.</text>
</comment>
<dbReference type="EMBL" id="JARKIB010000023">
    <property type="protein sequence ID" value="KAJ7766825.1"/>
    <property type="molecule type" value="Genomic_DNA"/>
</dbReference>
<gene>
    <name evidence="2" type="ORF">B0H16DRAFT_1717165</name>
</gene>
<feature type="region of interest" description="Disordered" evidence="1">
    <location>
        <begin position="81"/>
        <end position="104"/>
    </location>
</feature>
<keyword evidence="3" id="KW-1185">Reference proteome</keyword>
<name>A0AAD7JN45_9AGAR</name>
<proteinExistence type="predicted"/>
<sequence length="273" mass="29471">MPVTDSQANAADNIVCATSYNVASTEIVSGLPPMEQVILLARYRTSFHHHAAERACQISDSTYDICCEYFKALDALKPGSDTDSLFDSEDEGPPPLEPISPSAPASLDAGELQLFNLRRNGHKLLVPANIAAALTDPTEPPSSGNANDGFDEDEDQDDTSDISSSASVDGGAAVVFPAHAFHVDGEVIERVWTEPYLPPHGSAMGEGYRHSLPENSGPVHELQILSLFGNREVKCNCADGKHAVYERHQEFAYVNRNGDVVIKKSQTLLLPLN</sequence>
<protein>
    <submittedName>
        <fullName evidence="2">Uncharacterized protein</fullName>
    </submittedName>
</protein>
<dbReference type="AlphaFoldDB" id="A0AAD7JN45"/>